<dbReference type="Gene3D" id="3.30.750.140">
    <property type="match status" value="1"/>
</dbReference>
<dbReference type="InterPro" id="IPR038610">
    <property type="entry name" value="FliK-like_C_sf"/>
</dbReference>
<evidence type="ECO:0000313" key="2">
    <source>
        <dbReference type="EMBL" id="BDT60561.1"/>
    </source>
</evidence>
<gene>
    <name evidence="2" type="ORF">MasN3_40550</name>
</gene>
<evidence type="ECO:0000259" key="1">
    <source>
        <dbReference type="Pfam" id="PF02120"/>
    </source>
</evidence>
<proteinExistence type="predicted"/>
<feature type="domain" description="Flagellar hook-length control protein-like C-terminal" evidence="1">
    <location>
        <begin position="196"/>
        <end position="261"/>
    </location>
</feature>
<evidence type="ECO:0000313" key="3">
    <source>
        <dbReference type="Proteomes" id="UP001163336"/>
    </source>
</evidence>
<dbReference type="InterPro" id="IPR021136">
    <property type="entry name" value="Flagellar_hook_control-like_C"/>
</dbReference>
<reference evidence="2" key="1">
    <citation type="submission" date="2022-11" db="EMBL/GenBank/DDBJ databases">
        <title>Isolation and characterization of PLA-degrading bacterium Massilia sp. from Antarctic soil.</title>
        <authorList>
            <person name="Sato K."/>
            <person name="Gomez-Fuentes C."/>
            <person name="Ahmad S.A."/>
            <person name="Zulkharnain A."/>
        </authorList>
    </citation>
    <scope>NUCLEOTIDE SEQUENCE</scope>
    <source>
        <strain evidence="2">N-3</strain>
    </source>
</reference>
<protein>
    <recommendedName>
        <fullName evidence="1">Flagellar hook-length control protein-like C-terminal domain-containing protein</fullName>
    </recommendedName>
</protein>
<organism evidence="2 3">
    <name type="scientific">Massilia varians</name>
    <dbReference type="NCBI Taxonomy" id="457921"/>
    <lineage>
        <taxon>Bacteria</taxon>
        <taxon>Pseudomonadati</taxon>
        <taxon>Pseudomonadota</taxon>
        <taxon>Betaproteobacteria</taxon>
        <taxon>Burkholderiales</taxon>
        <taxon>Oxalobacteraceae</taxon>
        <taxon>Telluria group</taxon>
        <taxon>Massilia</taxon>
    </lineage>
</organism>
<keyword evidence="3" id="KW-1185">Reference proteome</keyword>
<dbReference type="EMBL" id="AP026966">
    <property type="protein sequence ID" value="BDT60561.1"/>
    <property type="molecule type" value="Genomic_DNA"/>
</dbReference>
<accession>A0ABM8CB75</accession>
<dbReference type="Pfam" id="PF02120">
    <property type="entry name" value="Flg_hook"/>
    <property type="match status" value="1"/>
</dbReference>
<name>A0ABM8CB75_9BURK</name>
<dbReference type="RefSeq" id="WP_281909777.1">
    <property type="nucleotide sequence ID" value="NZ_AP026966.1"/>
</dbReference>
<sequence length="266" mass="27457">MRGVDQLSVLPLAATQPVAAATHERTAAAATLLRGASLPLPSGADAAPVSLSAAARLLAGVLGAAQAAPSAAAASRAAPLLPAASGDAIVLAAALRHAVDSSGLFYESHVVEWAQGQRTLAELGAEPQQQAAAEGTRQSPTDPATAQFINMQLAVQEQAQFCWQGKLWPGQALELGVRRETREGSEEQAGAGEDVAWHGRLRLRFPHLGELDVRLSLTRNGLQMQLATGDAASAEVLRQHTSRLSLSLEAAGVPLSGLDIRGAVGE</sequence>
<dbReference type="Proteomes" id="UP001163336">
    <property type="component" value="Chromosome"/>
</dbReference>